<dbReference type="InterPro" id="IPR028204">
    <property type="entry name" value="Tricorn_C1"/>
</dbReference>
<dbReference type="InterPro" id="IPR029414">
    <property type="entry name" value="Tricorn_PDZ"/>
</dbReference>
<organism evidence="11 12">
    <name type="scientific">Candidatus Marsarchaeota G1 archaeon OSP_D</name>
    <dbReference type="NCBI Taxonomy" id="1978155"/>
    <lineage>
        <taxon>Archaea</taxon>
        <taxon>Candidatus Marsarchaeota</taxon>
        <taxon>Candidatus Marsarchaeota group 1</taxon>
    </lineage>
</organism>
<dbReference type="InterPro" id="IPR015943">
    <property type="entry name" value="WD40/YVTN_repeat-like_dom_sf"/>
</dbReference>
<keyword evidence="3 7" id="KW-0963">Cytoplasm</keyword>
<dbReference type="Pfam" id="PF26550">
    <property type="entry name" value="Tricorn_2nd"/>
    <property type="match status" value="1"/>
</dbReference>
<dbReference type="EMBL" id="NEXC01000072">
    <property type="protein sequence ID" value="PSN82464.1"/>
    <property type="molecule type" value="Genomic_DNA"/>
</dbReference>
<evidence type="ECO:0000313" key="12">
    <source>
        <dbReference type="Proteomes" id="UP000240880"/>
    </source>
</evidence>
<protein>
    <recommendedName>
        <fullName evidence="7">Tricorn protease homolog</fullName>
        <ecNumber evidence="7">3.4.21.-</ecNumber>
    </recommendedName>
</protein>
<dbReference type="Pfam" id="PF14684">
    <property type="entry name" value="Tricorn_C1"/>
    <property type="match status" value="1"/>
</dbReference>
<dbReference type="Gene3D" id="3.90.226.10">
    <property type="entry name" value="2-enoyl-CoA Hydratase, Chain A, domain 1"/>
    <property type="match status" value="1"/>
</dbReference>
<dbReference type="Pfam" id="PF03572">
    <property type="entry name" value="Peptidase_S41"/>
    <property type="match status" value="1"/>
</dbReference>
<dbReference type="GO" id="GO:0005737">
    <property type="term" value="C:cytoplasm"/>
    <property type="evidence" value="ECO:0007669"/>
    <property type="project" value="UniProtKB-SubCell"/>
</dbReference>
<reference evidence="11 12" key="1">
    <citation type="submission" date="2017-04" db="EMBL/GenBank/DDBJ databases">
        <title>Novel microbial lineages endemic to geothermal iron-oxide mats fill important gaps in the evolutionary history of Archaea.</title>
        <authorList>
            <person name="Jay Z.J."/>
            <person name="Beam J.P."/>
            <person name="Dlakic M."/>
            <person name="Rusch D.B."/>
            <person name="Kozubal M.A."/>
            <person name="Inskeep W.P."/>
        </authorList>
    </citation>
    <scope>NUCLEOTIDE SEQUENCE [LARGE SCALE GENOMIC DNA]</scope>
    <source>
        <strain evidence="11">OSP_D</strain>
    </source>
</reference>
<dbReference type="Gene3D" id="2.130.10.10">
    <property type="entry name" value="YVTN repeat-like/Quinoprotein amine dehydrogenase"/>
    <property type="match status" value="1"/>
</dbReference>
<accession>A0A2R6A7V6</accession>
<dbReference type="Gene3D" id="3.30.750.44">
    <property type="match status" value="1"/>
</dbReference>
<dbReference type="InterPro" id="IPR029045">
    <property type="entry name" value="ClpP/crotonase-like_dom_sf"/>
</dbReference>
<comment type="caution">
    <text evidence="11">The sequence shown here is derived from an EMBL/GenBank/DDBJ whole genome shotgun (WGS) entry which is preliminary data.</text>
</comment>
<evidence type="ECO:0000256" key="6">
    <source>
        <dbReference type="ARBA" id="ARBA00022825"/>
    </source>
</evidence>
<feature type="active site" description="Charge relay system" evidence="8">
    <location>
        <position position="1001"/>
    </location>
</feature>
<dbReference type="SUPFAM" id="SSF69322">
    <property type="entry name" value="Tricorn protease domain 2"/>
    <property type="match status" value="1"/>
</dbReference>
<dbReference type="GO" id="GO:0008236">
    <property type="term" value="F:serine-type peptidase activity"/>
    <property type="evidence" value="ECO:0007669"/>
    <property type="project" value="UniProtKB-UniRule"/>
</dbReference>
<dbReference type="SUPFAM" id="SSF50156">
    <property type="entry name" value="PDZ domain-like"/>
    <property type="match status" value="1"/>
</dbReference>
<gene>
    <name evidence="11" type="ORF">B9Q01_07980</name>
</gene>
<sequence>MDAYILYPTIHERKLAFVAEDDLWLAELPEDPEREIVARRITNALGVVSNPRFSPDGRYIAFRLLQGSELQVAEVYTIPVEGGIAKRLTYFGSVSTNVAGWTPDNKVVVSTDAKKPFRTWSELWKIDPEGGAPEPLPYGRANMIVFGERIVLGRNCYDLTYWKRYKGGARGKLWIQQPNGGFKKLELNGNINSPMWVNGRVYFVSDHEGVGNLYSVNPEGDDLRRHTNHKEYYVRNANSDGLRIVYHVAGYVYLFEPLTEKERRLKIKVLLSGKHSSPRFVDPARFMEEFTLHPKGHTISVTTRGKSFVMGNWEGPVLKLSQDKKAERLRLSRFLSTGHEVVAVSDETGEERLVFFDLKTGERTLLDFDFGHIESLKCSPKKRRVALTNNRFELWLVDFEQKPPKSTLLDKSEYGVISDVDWSPDGEWLAYSFPENLHASSIRLACASGKVVRVTTPTSSDFSPSFDPEGKYLYYLSRRSLDPVYDKLVFDLSFPKPVKPFLVVLKKGEPSPFTSVPQLSVEEQSAKEQAFSIDIEGLENRIEAFPVEEANYVKIWGSQKGRVFLLSFPVEGAIKYWLFSKAKPGGVIEVFDISTRSKEVFLSGVSDFEGSMDRSTVAIRVSDKIRVVSALEKPQEQPPSEFSKKTGWVDLSRIKPLIDPRLEWKQMLRETWRLMRENYWREDLSGVDWNAIYERYSKLVERVSTRFELSDVIRELQGEMGTSHAYEIGGDLMTGDAQPVGGLGIEHRWAGDGYEITRFYVGDPANEGERSPLLSAGVDAQLGDKIVAINGITLTKELTPEAALWNIAGELVTLKLKRGDKVWDVVVRTLRDERQLIYRAWVERNRRYVHEKSKGRLGYVHIPDMGPRGFAEFNRLFPLETEKDGLIVDVRFNGGGHVSQLILEKLMRKRIGYDKPRRGKPEPYPSDSVKGPIVVITNEQAGSDGDIFTHSFKLLSLGPVIGTRTWGGVIGINPRISLVDGTFVTQPQFAFWFKDVGWGVENYGTDPTIEVEITPEDYMQGRDPQLDRAIEEALKLLSQVEMLEPPSD</sequence>
<dbReference type="SMART" id="SM00245">
    <property type="entry name" value="TSPc"/>
    <property type="match status" value="1"/>
</dbReference>
<keyword evidence="5 7" id="KW-0378">Hydrolase</keyword>
<evidence type="ECO:0000256" key="4">
    <source>
        <dbReference type="ARBA" id="ARBA00022670"/>
    </source>
</evidence>
<dbReference type="Pfam" id="PF26549">
    <property type="entry name" value="Tricorn_N"/>
    <property type="match status" value="1"/>
</dbReference>
<feature type="domain" description="Tail specific protease" evidence="10">
    <location>
        <begin position="809"/>
        <end position="1012"/>
    </location>
</feature>
<keyword evidence="4 7" id="KW-0645">Protease</keyword>
<feature type="active site" description="Charge relay system" evidence="8">
    <location>
        <position position="724"/>
    </location>
</feature>
<dbReference type="PIRSF" id="PIRSF036421">
    <property type="entry name" value="Tricorn_protease"/>
    <property type="match status" value="1"/>
</dbReference>
<evidence type="ECO:0000256" key="2">
    <source>
        <dbReference type="ARBA" id="ARBA00008524"/>
    </source>
</evidence>
<evidence type="ECO:0000256" key="8">
    <source>
        <dbReference type="PIRSR" id="PIRSR036421-1"/>
    </source>
</evidence>
<comment type="subcellular location">
    <subcellularLocation>
        <location evidence="1 7">Cytoplasm</location>
    </subcellularLocation>
</comment>
<evidence type="ECO:0000256" key="1">
    <source>
        <dbReference type="ARBA" id="ARBA00004496"/>
    </source>
</evidence>
<name>A0A2R6A7V6_9ARCH</name>
<dbReference type="SUPFAM" id="SSF52096">
    <property type="entry name" value="ClpP/crotonase"/>
    <property type="match status" value="1"/>
</dbReference>
<dbReference type="Gene3D" id="2.120.10.60">
    <property type="entry name" value="Tricorn protease N-terminal domain"/>
    <property type="match status" value="1"/>
</dbReference>
<dbReference type="Proteomes" id="UP000240880">
    <property type="component" value="Unassembled WGS sequence"/>
</dbReference>
<dbReference type="InterPro" id="IPR036034">
    <property type="entry name" value="PDZ_sf"/>
</dbReference>
<dbReference type="Pfam" id="PF14685">
    <property type="entry name" value="PDZ_Tricorn"/>
    <property type="match status" value="1"/>
</dbReference>
<feature type="site" description="Transition state stabilizer; via amide nitrogen" evidence="9">
    <location>
        <position position="944"/>
    </location>
</feature>
<dbReference type="PANTHER" id="PTHR43253">
    <property type="entry name" value="TRICORN PROTEASE HOMOLOG 2-RELATED"/>
    <property type="match status" value="1"/>
</dbReference>
<dbReference type="Gene3D" id="2.30.42.10">
    <property type="match status" value="1"/>
</dbReference>
<evidence type="ECO:0000256" key="3">
    <source>
        <dbReference type="ARBA" id="ARBA00022490"/>
    </source>
</evidence>
<dbReference type="SUPFAM" id="SSF69304">
    <property type="entry name" value="Tricorn protease N-terminal domain"/>
    <property type="match status" value="1"/>
</dbReference>
<dbReference type="EC" id="3.4.21.-" evidence="7"/>
<evidence type="ECO:0000259" key="10">
    <source>
        <dbReference type="SMART" id="SM00245"/>
    </source>
</evidence>
<comment type="similarity">
    <text evidence="2 7">Belongs to the peptidase S41B family.</text>
</comment>
<dbReference type="GO" id="GO:0006508">
    <property type="term" value="P:proteolysis"/>
    <property type="evidence" value="ECO:0007669"/>
    <property type="project" value="UniProtKB-UniRule"/>
</dbReference>
<dbReference type="PANTHER" id="PTHR43253:SF1">
    <property type="entry name" value="TRICORN PROTEASE HOMOLOG 2-RELATED"/>
    <property type="match status" value="1"/>
</dbReference>
<evidence type="ECO:0000256" key="9">
    <source>
        <dbReference type="PIRSR" id="PIRSR036421-3"/>
    </source>
</evidence>
<evidence type="ECO:0000256" key="5">
    <source>
        <dbReference type="ARBA" id="ARBA00022801"/>
    </source>
</evidence>
<dbReference type="CDD" id="cd07562">
    <property type="entry name" value="Peptidase_S41_TRI"/>
    <property type="match status" value="1"/>
</dbReference>
<dbReference type="AlphaFoldDB" id="A0A2R6A7V6"/>
<proteinExistence type="inferred from homology"/>
<dbReference type="InterPro" id="IPR012393">
    <property type="entry name" value="Tricorn_protease"/>
</dbReference>
<comment type="function">
    <text evidence="7">Degrades oligopeptides.</text>
</comment>
<feature type="active site" description="Nucleophile" evidence="8">
    <location>
        <position position="943"/>
    </location>
</feature>
<keyword evidence="6 7" id="KW-0720">Serine protease</keyword>
<evidence type="ECO:0000313" key="11">
    <source>
        <dbReference type="EMBL" id="PSN82464.1"/>
    </source>
</evidence>
<dbReference type="InterPro" id="IPR005151">
    <property type="entry name" value="Tail-specific_protease"/>
</dbReference>
<evidence type="ECO:0000256" key="7">
    <source>
        <dbReference type="PIRNR" id="PIRNR036421"/>
    </source>
</evidence>